<gene>
    <name evidence="1" type="ORF">S12H4_37127</name>
</gene>
<evidence type="ECO:0000313" key="1">
    <source>
        <dbReference type="EMBL" id="GAI96738.1"/>
    </source>
</evidence>
<organism evidence="1">
    <name type="scientific">marine sediment metagenome</name>
    <dbReference type="NCBI Taxonomy" id="412755"/>
    <lineage>
        <taxon>unclassified sequences</taxon>
        <taxon>metagenomes</taxon>
        <taxon>ecological metagenomes</taxon>
    </lineage>
</organism>
<protein>
    <submittedName>
        <fullName evidence="1">Uncharacterized protein</fullName>
    </submittedName>
</protein>
<dbReference type="AlphaFoldDB" id="X1SUV6"/>
<sequence>MSVQISGRLTGKAISVDPECEWAAGFAYVHLSLLQHNQYYLSSWIYPGFSAGSYTL</sequence>
<comment type="caution">
    <text evidence="1">The sequence shown here is derived from an EMBL/GenBank/DDBJ whole genome shotgun (WGS) entry which is preliminary data.</text>
</comment>
<accession>X1SUV6</accession>
<reference evidence="1" key="1">
    <citation type="journal article" date="2014" name="Front. Microbiol.">
        <title>High frequency of phylogenetically diverse reductive dehalogenase-homologous genes in deep subseafloor sedimentary metagenomes.</title>
        <authorList>
            <person name="Kawai M."/>
            <person name="Futagami T."/>
            <person name="Toyoda A."/>
            <person name="Takaki Y."/>
            <person name="Nishi S."/>
            <person name="Hori S."/>
            <person name="Arai W."/>
            <person name="Tsubouchi T."/>
            <person name="Morono Y."/>
            <person name="Uchiyama I."/>
            <person name="Ito T."/>
            <person name="Fujiyama A."/>
            <person name="Inagaki F."/>
            <person name="Takami H."/>
        </authorList>
    </citation>
    <scope>NUCLEOTIDE SEQUENCE</scope>
    <source>
        <strain evidence="1">Expedition CK06-06</strain>
    </source>
</reference>
<name>X1SUV6_9ZZZZ</name>
<dbReference type="EMBL" id="BARW01022201">
    <property type="protein sequence ID" value="GAI96738.1"/>
    <property type="molecule type" value="Genomic_DNA"/>
</dbReference>
<proteinExistence type="predicted"/>